<reference evidence="2" key="1">
    <citation type="submission" date="2016-11" db="UniProtKB">
        <authorList>
            <consortium name="WormBaseParasite"/>
        </authorList>
    </citation>
    <scope>IDENTIFICATION</scope>
</reference>
<dbReference type="WBParaSite" id="Csp11.Scaffold630.g21341.t1">
    <property type="protein sequence ID" value="Csp11.Scaffold630.g21341.t1"/>
    <property type="gene ID" value="Csp11.Scaffold630.g21341"/>
</dbReference>
<organism evidence="1 2">
    <name type="scientific">Caenorhabditis tropicalis</name>
    <dbReference type="NCBI Taxonomy" id="1561998"/>
    <lineage>
        <taxon>Eukaryota</taxon>
        <taxon>Metazoa</taxon>
        <taxon>Ecdysozoa</taxon>
        <taxon>Nematoda</taxon>
        <taxon>Chromadorea</taxon>
        <taxon>Rhabditida</taxon>
        <taxon>Rhabditina</taxon>
        <taxon>Rhabditomorpha</taxon>
        <taxon>Rhabditoidea</taxon>
        <taxon>Rhabditidae</taxon>
        <taxon>Peloderinae</taxon>
        <taxon>Caenorhabditis</taxon>
    </lineage>
</organism>
<dbReference type="Proteomes" id="UP000095282">
    <property type="component" value="Unplaced"/>
</dbReference>
<proteinExistence type="predicted"/>
<evidence type="ECO:0000313" key="2">
    <source>
        <dbReference type="WBParaSite" id="Csp11.Scaffold630.g21341.t1"/>
    </source>
</evidence>
<dbReference type="eggNOG" id="ENOG502TJVU">
    <property type="taxonomic scope" value="Eukaryota"/>
</dbReference>
<protein>
    <submittedName>
        <fullName evidence="2">FTH domain-containing protein</fullName>
    </submittedName>
</protein>
<evidence type="ECO:0000313" key="1">
    <source>
        <dbReference type="Proteomes" id="UP000095282"/>
    </source>
</evidence>
<dbReference type="AlphaFoldDB" id="A0A1I7V121"/>
<keyword evidence="1" id="KW-1185">Reference proteome</keyword>
<dbReference type="PANTHER" id="PTHR31379">
    <property type="entry name" value="F-BOX C PROTEIN-RELATED-RELATED"/>
    <property type="match status" value="1"/>
</dbReference>
<dbReference type="InterPro" id="IPR021942">
    <property type="entry name" value="DUF3557"/>
</dbReference>
<accession>A0A1I7V121</accession>
<name>A0A1I7V121_9PELO</name>
<dbReference type="PANTHER" id="PTHR31379:SF4">
    <property type="entry name" value="F-BOX C PROTEIN-RELATED"/>
    <property type="match status" value="1"/>
</dbReference>
<sequence>MKPLTYQCLQMVLQEMSFIKRKELYAKCPAIRKIEERLGYRVDKMLISQYPERCAIHFEKFIIIIDLEDETKKCCVTMTNNKTGITVKKSIDLEPEEAAERLVTYILNRPGTIIQHLHLLVTPVCILKLDHPMTVINLSMYVDSEIPEEKSSWLKTTVPVKHLETRTVFRDDTMKTARSVLIPENVEIDGKILSEWEANKIIIQSPFPLEQVVTYCTSIVKSGRPIGFRCQSIIEPQNMEIGTLDSLAGRLNARKTTWNGIKCVTIPLDNASELNVHGNLDNLSDRLIIEVNEKGTAINR</sequence>